<evidence type="ECO:0000256" key="5">
    <source>
        <dbReference type="ARBA" id="ARBA00022763"/>
    </source>
</evidence>
<dbReference type="InterPro" id="IPR030841">
    <property type="entry name" value="NTH1"/>
</dbReference>
<dbReference type="SMART" id="SM00478">
    <property type="entry name" value="ENDO3c"/>
    <property type="match status" value="1"/>
</dbReference>
<evidence type="ECO:0000256" key="8">
    <source>
        <dbReference type="ARBA" id="ARBA00023004"/>
    </source>
</evidence>
<reference evidence="16 17" key="2">
    <citation type="submission" date="2019-01" db="EMBL/GenBank/DDBJ databases">
        <title>The decoding of complex shrimp genome reveals the adaptation for benthos swimmer, frequently molting mechanism and breeding impact on genome.</title>
        <authorList>
            <person name="Sun Y."/>
            <person name="Gao Y."/>
            <person name="Yu Y."/>
        </authorList>
    </citation>
    <scope>NUCLEOTIDE SEQUENCE [LARGE SCALE GENOMIC DNA]</scope>
    <source>
        <tissue evidence="16">Muscle</tissue>
    </source>
</reference>
<dbReference type="SUPFAM" id="SSF48150">
    <property type="entry name" value="DNA-glycosylase"/>
    <property type="match status" value="1"/>
</dbReference>
<reference evidence="16 17" key="1">
    <citation type="submission" date="2018-04" db="EMBL/GenBank/DDBJ databases">
        <authorList>
            <person name="Zhang X."/>
            <person name="Yuan J."/>
            <person name="Li F."/>
            <person name="Xiang J."/>
        </authorList>
    </citation>
    <scope>NUCLEOTIDE SEQUENCE [LARGE SCALE GENOMIC DNA]</scope>
    <source>
        <tissue evidence="16">Muscle</tissue>
    </source>
</reference>
<dbReference type="PANTHER" id="PTHR43286">
    <property type="entry name" value="ENDONUCLEASE III-LIKE PROTEIN 1"/>
    <property type="match status" value="1"/>
</dbReference>
<dbReference type="InterPro" id="IPR003265">
    <property type="entry name" value="HhH-GPD_domain"/>
</dbReference>
<protein>
    <recommendedName>
        <fullName evidence="13">Endonuclease III homolog</fullName>
        <ecNumber evidence="13">3.2.2.-</ecNumber>
        <ecNumber evidence="13">4.2.99.18</ecNumber>
    </recommendedName>
    <alternativeName>
        <fullName evidence="13">Bifunctional DNA N-glycosylase/DNA-(apurinic or apyrimidinic site) lyase</fullName>
        <shortName evidence="13">DNA glycosylase/AP lyase</shortName>
    </alternativeName>
</protein>
<keyword evidence="7" id="KW-0809">Transit peptide</keyword>
<dbReference type="EC" id="4.2.99.18" evidence="13"/>
<accession>A0A3R7NZU6</accession>
<dbReference type="Pfam" id="PF00730">
    <property type="entry name" value="HhH-GPD"/>
    <property type="match status" value="1"/>
</dbReference>
<keyword evidence="8" id="KW-0408">Iron</keyword>
<feature type="region of interest" description="Disordered" evidence="14">
    <location>
        <begin position="338"/>
        <end position="358"/>
    </location>
</feature>
<feature type="domain" description="HhH-GPD" evidence="15">
    <location>
        <begin position="164"/>
        <end position="314"/>
    </location>
</feature>
<keyword evidence="16" id="KW-0255">Endonuclease</keyword>
<dbReference type="FunFam" id="1.10.1670.10:FF:000003">
    <property type="entry name" value="Endonuclease III homolog"/>
    <property type="match status" value="1"/>
</dbReference>
<keyword evidence="13" id="KW-0539">Nucleus</keyword>
<keyword evidence="4" id="KW-0479">Metal-binding</keyword>
<dbReference type="HAMAP" id="MF_03183">
    <property type="entry name" value="Endonuclease_III_Nth"/>
    <property type="match status" value="1"/>
</dbReference>
<evidence type="ECO:0000256" key="9">
    <source>
        <dbReference type="ARBA" id="ARBA00023014"/>
    </source>
</evidence>
<dbReference type="GO" id="GO:0005739">
    <property type="term" value="C:mitochondrion"/>
    <property type="evidence" value="ECO:0007669"/>
    <property type="project" value="UniProtKB-SubCell"/>
</dbReference>
<keyword evidence="10 13" id="KW-0234">DNA repair</keyword>
<keyword evidence="6 13" id="KW-0378">Hydrolase</keyword>
<keyword evidence="16" id="KW-0540">Nuclease</keyword>
<proteinExistence type="inferred from homology"/>
<sequence length="398" mass="45149">MYQEEFFKNFWPNWSNYNPYAFSGQAIGATAGYSGWGTHGHPAHAHGGAMNDYRQMVEDPMLPSYAMAPFSRRHISIQYEDQTRMVGQQKVEDCLMASQESSSDQYKPLPPGWEPPDWREVLENIRVMRSARDAPVDHMGIQKCMDDDAPPEVRRFQVLIALMLSSQTKDEVNHAAMTRLRAHGLTIDNILATDDETLGQLIYPVGFWRKKVMYIKKTCKILKNEYGGDIPSTLEEMRKLPGVGPKMSHLCMSLGWGKLSGICVDTHVHRITNRLGWTGETTKNPEKTRLALESWLPEELWAETNELLVGLGQKICLPVSPKCSQCLNVQLCPYGRNPVNRSPRKRSPPKHPVETGPPAQQLVSYYGMKPAQVFNTNSWSAFSSYDQRRTLTDCVVRT</sequence>
<keyword evidence="13" id="KW-0496">Mitochondrion</keyword>
<evidence type="ECO:0000256" key="3">
    <source>
        <dbReference type="ARBA" id="ARBA00022485"/>
    </source>
</evidence>
<dbReference type="FunFam" id="1.10.340.30:FF:000005">
    <property type="entry name" value="Endonuclease III-like protein 1"/>
    <property type="match status" value="1"/>
</dbReference>
<keyword evidence="3" id="KW-0004">4Fe-4S</keyword>
<name>A0A3R7NZU6_PENVA</name>
<evidence type="ECO:0000313" key="16">
    <source>
        <dbReference type="EMBL" id="ROT71400.1"/>
    </source>
</evidence>
<keyword evidence="11 13" id="KW-0456">Lyase</keyword>
<keyword evidence="12 13" id="KW-0326">Glycosidase</keyword>
<gene>
    <name evidence="13" type="primary">NTH1</name>
    <name evidence="16" type="ORF">C7M84_010276</name>
</gene>
<dbReference type="InterPro" id="IPR004035">
    <property type="entry name" value="Endouclease-III_FeS-bd_BS"/>
</dbReference>
<comment type="cofactor">
    <cofactor evidence="1">
        <name>[4Fe-4S] cluster</name>
        <dbReference type="ChEBI" id="CHEBI:49883"/>
    </cofactor>
</comment>
<dbReference type="STRING" id="6689.A0A3R7NZU6"/>
<evidence type="ECO:0000256" key="7">
    <source>
        <dbReference type="ARBA" id="ARBA00022946"/>
    </source>
</evidence>
<comment type="similarity">
    <text evidence="2 13">Belongs to the Nth/MutY family.</text>
</comment>
<comment type="caution">
    <text evidence="13">Lacks conserved residue(s) required for the propagation of feature annotation.</text>
</comment>
<dbReference type="GO" id="GO:0005634">
    <property type="term" value="C:nucleus"/>
    <property type="evidence" value="ECO:0007669"/>
    <property type="project" value="UniProtKB-SubCell"/>
</dbReference>
<dbReference type="GO" id="GO:0000703">
    <property type="term" value="F:oxidized pyrimidine nucleobase lesion DNA N-glycosylase activity"/>
    <property type="evidence" value="ECO:0007669"/>
    <property type="project" value="UniProtKB-UniRule"/>
</dbReference>
<evidence type="ECO:0000256" key="6">
    <source>
        <dbReference type="ARBA" id="ARBA00022801"/>
    </source>
</evidence>
<evidence type="ECO:0000256" key="14">
    <source>
        <dbReference type="SAM" id="MobiDB-lite"/>
    </source>
</evidence>
<evidence type="ECO:0000256" key="13">
    <source>
        <dbReference type="HAMAP-Rule" id="MF_03183"/>
    </source>
</evidence>
<evidence type="ECO:0000256" key="11">
    <source>
        <dbReference type="ARBA" id="ARBA00023239"/>
    </source>
</evidence>
<dbReference type="InterPro" id="IPR023170">
    <property type="entry name" value="HhH_base_excis_C"/>
</dbReference>
<dbReference type="OrthoDB" id="2099276at2759"/>
<dbReference type="CDD" id="cd00056">
    <property type="entry name" value="ENDO3c"/>
    <property type="match status" value="1"/>
</dbReference>
<keyword evidence="9" id="KW-0411">Iron-sulfur</keyword>
<dbReference type="Gene3D" id="1.10.340.30">
    <property type="entry name" value="Hypothetical protein, domain 2"/>
    <property type="match status" value="1"/>
</dbReference>
<dbReference type="Gene3D" id="1.10.1670.10">
    <property type="entry name" value="Helix-hairpin-Helix base-excision DNA repair enzymes (C-terminal)"/>
    <property type="match status" value="1"/>
</dbReference>
<comment type="subcellular location">
    <subcellularLocation>
        <location evidence="13">Nucleus</location>
    </subcellularLocation>
    <subcellularLocation>
        <location evidence="13">Mitochondrion</location>
    </subcellularLocation>
</comment>
<dbReference type="PANTHER" id="PTHR43286:SF1">
    <property type="entry name" value="ENDONUCLEASE III-LIKE PROTEIN 1"/>
    <property type="match status" value="1"/>
</dbReference>
<evidence type="ECO:0000259" key="15">
    <source>
        <dbReference type="SMART" id="SM00478"/>
    </source>
</evidence>
<dbReference type="PROSITE" id="PS00764">
    <property type="entry name" value="ENDONUCLEASE_III_1"/>
    <property type="match status" value="1"/>
</dbReference>
<evidence type="ECO:0000256" key="10">
    <source>
        <dbReference type="ARBA" id="ARBA00023204"/>
    </source>
</evidence>
<organism evidence="16 17">
    <name type="scientific">Penaeus vannamei</name>
    <name type="common">Whiteleg shrimp</name>
    <name type="synonym">Litopenaeus vannamei</name>
    <dbReference type="NCBI Taxonomy" id="6689"/>
    <lineage>
        <taxon>Eukaryota</taxon>
        <taxon>Metazoa</taxon>
        <taxon>Ecdysozoa</taxon>
        <taxon>Arthropoda</taxon>
        <taxon>Crustacea</taxon>
        <taxon>Multicrustacea</taxon>
        <taxon>Malacostraca</taxon>
        <taxon>Eumalacostraca</taxon>
        <taxon>Eucarida</taxon>
        <taxon>Decapoda</taxon>
        <taxon>Dendrobranchiata</taxon>
        <taxon>Penaeoidea</taxon>
        <taxon>Penaeidae</taxon>
        <taxon>Penaeus</taxon>
    </lineage>
</organism>
<evidence type="ECO:0000256" key="4">
    <source>
        <dbReference type="ARBA" id="ARBA00022723"/>
    </source>
</evidence>
<evidence type="ECO:0000256" key="2">
    <source>
        <dbReference type="ARBA" id="ARBA00008343"/>
    </source>
</evidence>
<dbReference type="GO" id="GO:0051539">
    <property type="term" value="F:4 iron, 4 sulfur cluster binding"/>
    <property type="evidence" value="ECO:0007669"/>
    <property type="project" value="UniProtKB-KW"/>
</dbReference>
<dbReference type="GO" id="GO:0046872">
    <property type="term" value="F:metal ion binding"/>
    <property type="evidence" value="ECO:0007669"/>
    <property type="project" value="UniProtKB-KW"/>
</dbReference>
<evidence type="ECO:0000256" key="1">
    <source>
        <dbReference type="ARBA" id="ARBA00001966"/>
    </source>
</evidence>
<comment type="function">
    <text evidence="13">Bifunctional DNA N-glycosylase with associated apurinic/apyrimidinic (AP) lyase function that catalyzes the first step in base excision repair (BER), the primary repair pathway for the repair of oxidative DNA damage. The DNA N-glycosylase activity releases the damaged DNA base from DNA by cleaving the N-glycosidic bond, leaving an AP site. The AP lyase activity cleaves the phosphodiester bond 3' to the AP site by a beta-elimination. Primarily recognizes and repairs oxidative base damage of pyrimidines.</text>
</comment>
<dbReference type="Proteomes" id="UP000283509">
    <property type="component" value="Unassembled WGS sequence"/>
</dbReference>
<dbReference type="GO" id="GO:0140078">
    <property type="term" value="F:class I DNA-(apurinic or apyrimidinic site) endonuclease activity"/>
    <property type="evidence" value="ECO:0007669"/>
    <property type="project" value="UniProtKB-EC"/>
</dbReference>
<keyword evidence="17" id="KW-1185">Reference proteome</keyword>
<comment type="catalytic activity">
    <reaction evidence="13">
        <text>2'-deoxyribonucleotide-(2'-deoxyribose 5'-phosphate)-2'-deoxyribonucleotide-DNA = a 3'-end 2'-deoxyribonucleotide-(2,3-dehydro-2,3-deoxyribose 5'-phosphate)-DNA + a 5'-end 5'-phospho-2'-deoxyribonucleoside-DNA + H(+)</text>
        <dbReference type="Rhea" id="RHEA:66592"/>
        <dbReference type="Rhea" id="RHEA-COMP:13180"/>
        <dbReference type="Rhea" id="RHEA-COMP:16897"/>
        <dbReference type="Rhea" id="RHEA-COMP:17067"/>
        <dbReference type="ChEBI" id="CHEBI:15378"/>
        <dbReference type="ChEBI" id="CHEBI:136412"/>
        <dbReference type="ChEBI" id="CHEBI:157695"/>
        <dbReference type="ChEBI" id="CHEBI:167181"/>
        <dbReference type="EC" id="4.2.99.18"/>
    </reaction>
</comment>
<dbReference type="GO" id="GO:0006285">
    <property type="term" value="P:base-excision repair, AP site formation"/>
    <property type="evidence" value="ECO:0007669"/>
    <property type="project" value="UniProtKB-UniRule"/>
</dbReference>
<keyword evidence="5 13" id="KW-0227">DNA damage</keyword>
<evidence type="ECO:0000313" key="17">
    <source>
        <dbReference type="Proteomes" id="UP000283509"/>
    </source>
</evidence>
<comment type="caution">
    <text evidence="16">The sequence shown here is derived from an EMBL/GenBank/DDBJ whole genome shotgun (WGS) entry which is preliminary data.</text>
</comment>
<dbReference type="EC" id="3.2.2.-" evidence="13"/>
<dbReference type="InterPro" id="IPR011257">
    <property type="entry name" value="DNA_glycosylase"/>
</dbReference>
<dbReference type="GO" id="GO:0003677">
    <property type="term" value="F:DNA binding"/>
    <property type="evidence" value="ECO:0007669"/>
    <property type="project" value="UniProtKB-UniRule"/>
</dbReference>
<evidence type="ECO:0000256" key="12">
    <source>
        <dbReference type="ARBA" id="ARBA00023295"/>
    </source>
</evidence>
<dbReference type="GO" id="GO:0006289">
    <property type="term" value="P:nucleotide-excision repair"/>
    <property type="evidence" value="ECO:0007669"/>
    <property type="project" value="TreeGrafter"/>
</dbReference>
<dbReference type="EMBL" id="QCYY01002301">
    <property type="protein sequence ID" value="ROT71400.1"/>
    <property type="molecule type" value="Genomic_DNA"/>
</dbReference>
<dbReference type="AlphaFoldDB" id="A0A3R7NZU6"/>